<evidence type="ECO:0000259" key="1">
    <source>
        <dbReference type="Pfam" id="PF06985"/>
    </source>
</evidence>
<dbReference type="EMBL" id="ML976712">
    <property type="protein sequence ID" value="KAF1969164.1"/>
    <property type="molecule type" value="Genomic_DNA"/>
</dbReference>
<sequence>PPYTAISYCWGDSRPTKQVICTNGNVLRFSATIASLIDALLRRDDACTLWIDALCINQNDPIEKGHQVALMGKVYSRASSVLVWLGDGDDSSQRL</sequence>
<dbReference type="Pfam" id="PF06985">
    <property type="entry name" value="HET"/>
    <property type="match status" value="1"/>
</dbReference>
<dbReference type="AlphaFoldDB" id="A0A6A5UWR3"/>
<keyword evidence="3" id="KW-1185">Reference proteome</keyword>
<organism evidence="2 3">
    <name type="scientific">Bimuria novae-zelandiae CBS 107.79</name>
    <dbReference type="NCBI Taxonomy" id="1447943"/>
    <lineage>
        <taxon>Eukaryota</taxon>
        <taxon>Fungi</taxon>
        <taxon>Dikarya</taxon>
        <taxon>Ascomycota</taxon>
        <taxon>Pezizomycotina</taxon>
        <taxon>Dothideomycetes</taxon>
        <taxon>Pleosporomycetidae</taxon>
        <taxon>Pleosporales</taxon>
        <taxon>Massarineae</taxon>
        <taxon>Didymosphaeriaceae</taxon>
        <taxon>Bimuria</taxon>
    </lineage>
</organism>
<evidence type="ECO:0000313" key="2">
    <source>
        <dbReference type="EMBL" id="KAF1969164.1"/>
    </source>
</evidence>
<feature type="non-terminal residue" evidence="2">
    <location>
        <position position="1"/>
    </location>
</feature>
<evidence type="ECO:0000313" key="3">
    <source>
        <dbReference type="Proteomes" id="UP000800036"/>
    </source>
</evidence>
<feature type="domain" description="Heterokaryon incompatibility" evidence="1">
    <location>
        <begin position="3"/>
        <end position="92"/>
    </location>
</feature>
<dbReference type="Proteomes" id="UP000800036">
    <property type="component" value="Unassembled WGS sequence"/>
</dbReference>
<feature type="non-terminal residue" evidence="2">
    <location>
        <position position="95"/>
    </location>
</feature>
<dbReference type="InterPro" id="IPR052895">
    <property type="entry name" value="HetReg/Transcr_Mod"/>
</dbReference>
<reference evidence="2" key="1">
    <citation type="journal article" date="2020" name="Stud. Mycol.">
        <title>101 Dothideomycetes genomes: a test case for predicting lifestyles and emergence of pathogens.</title>
        <authorList>
            <person name="Haridas S."/>
            <person name="Albert R."/>
            <person name="Binder M."/>
            <person name="Bloem J."/>
            <person name="Labutti K."/>
            <person name="Salamov A."/>
            <person name="Andreopoulos B."/>
            <person name="Baker S."/>
            <person name="Barry K."/>
            <person name="Bills G."/>
            <person name="Bluhm B."/>
            <person name="Cannon C."/>
            <person name="Castanera R."/>
            <person name="Culley D."/>
            <person name="Daum C."/>
            <person name="Ezra D."/>
            <person name="Gonzalez J."/>
            <person name="Henrissat B."/>
            <person name="Kuo A."/>
            <person name="Liang C."/>
            <person name="Lipzen A."/>
            <person name="Lutzoni F."/>
            <person name="Magnuson J."/>
            <person name="Mondo S."/>
            <person name="Nolan M."/>
            <person name="Ohm R."/>
            <person name="Pangilinan J."/>
            <person name="Park H.-J."/>
            <person name="Ramirez L."/>
            <person name="Alfaro M."/>
            <person name="Sun H."/>
            <person name="Tritt A."/>
            <person name="Yoshinaga Y."/>
            <person name="Zwiers L.-H."/>
            <person name="Turgeon B."/>
            <person name="Goodwin S."/>
            <person name="Spatafora J."/>
            <person name="Crous P."/>
            <person name="Grigoriev I."/>
        </authorList>
    </citation>
    <scope>NUCLEOTIDE SEQUENCE</scope>
    <source>
        <strain evidence="2">CBS 107.79</strain>
    </source>
</reference>
<dbReference type="PANTHER" id="PTHR24148:SF73">
    <property type="entry name" value="HET DOMAIN PROTEIN (AFU_ORTHOLOGUE AFUA_8G01020)"/>
    <property type="match status" value="1"/>
</dbReference>
<gene>
    <name evidence="2" type="ORF">BU23DRAFT_443141</name>
</gene>
<proteinExistence type="predicted"/>
<dbReference type="InterPro" id="IPR010730">
    <property type="entry name" value="HET"/>
</dbReference>
<dbReference type="OrthoDB" id="5386682at2759"/>
<name>A0A6A5UWR3_9PLEO</name>
<accession>A0A6A5UWR3</accession>
<protein>
    <submittedName>
        <fullName evidence="2">Heterokaryon incompatibility</fullName>
    </submittedName>
</protein>
<dbReference type="PANTHER" id="PTHR24148">
    <property type="entry name" value="ANKYRIN REPEAT DOMAIN-CONTAINING PROTEIN 39 HOMOLOG-RELATED"/>
    <property type="match status" value="1"/>
</dbReference>